<dbReference type="PANTHER" id="PTHR38011">
    <property type="entry name" value="DIHYDROFOLATE REDUCTASE FAMILY PROTEIN (AFU_ORTHOLOGUE AFUA_8G06820)"/>
    <property type="match status" value="1"/>
</dbReference>
<evidence type="ECO:0000313" key="3">
    <source>
        <dbReference type="Proteomes" id="UP001500279"/>
    </source>
</evidence>
<dbReference type="InterPro" id="IPR024072">
    <property type="entry name" value="DHFR-like_dom_sf"/>
</dbReference>
<dbReference type="Proteomes" id="UP001500279">
    <property type="component" value="Unassembled WGS sequence"/>
</dbReference>
<reference evidence="3" key="1">
    <citation type="journal article" date="2019" name="Int. J. Syst. Evol. Microbiol.">
        <title>The Global Catalogue of Microorganisms (GCM) 10K type strain sequencing project: providing services to taxonomists for standard genome sequencing and annotation.</title>
        <authorList>
            <consortium name="The Broad Institute Genomics Platform"/>
            <consortium name="The Broad Institute Genome Sequencing Center for Infectious Disease"/>
            <person name="Wu L."/>
            <person name="Ma J."/>
        </authorList>
    </citation>
    <scope>NUCLEOTIDE SEQUENCE [LARGE SCALE GENOMIC DNA]</scope>
    <source>
        <strain evidence="3">JCM 15503</strain>
    </source>
</reference>
<dbReference type="InterPro" id="IPR002734">
    <property type="entry name" value="RibDG_C"/>
</dbReference>
<gene>
    <name evidence="2" type="ORF">GCM10009107_26250</name>
</gene>
<feature type="domain" description="Bacterial bifunctional deaminase-reductase C-terminal" evidence="1">
    <location>
        <begin position="5"/>
        <end position="197"/>
    </location>
</feature>
<name>A0ABP3V8W5_9BURK</name>
<organism evidence="2 3">
    <name type="scientific">Ideonella azotifigens</name>
    <dbReference type="NCBI Taxonomy" id="513160"/>
    <lineage>
        <taxon>Bacteria</taxon>
        <taxon>Pseudomonadati</taxon>
        <taxon>Pseudomonadota</taxon>
        <taxon>Betaproteobacteria</taxon>
        <taxon>Burkholderiales</taxon>
        <taxon>Sphaerotilaceae</taxon>
        <taxon>Ideonella</taxon>
    </lineage>
</organism>
<comment type="caution">
    <text evidence="2">The sequence shown here is derived from an EMBL/GenBank/DDBJ whole genome shotgun (WGS) entry which is preliminary data.</text>
</comment>
<protein>
    <submittedName>
        <fullName evidence="2">Dihydrofolate reductase family protein</fullName>
    </submittedName>
</protein>
<dbReference type="EMBL" id="BAAAEW010000014">
    <property type="protein sequence ID" value="GAA0752422.1"/>
    <property type="molecule type" value="Genomic_DNA"/>
</dbReference>
<dbReference type="RefSeq" id="WP_141289533.1">
    <property type="nucleotide sequence ID" value="NZ_BAAAEW010000014.1"/>
</dbReference>
<evidence type="ECO:0000259" key="1">
    <source>
        <dbReference type="Pfam" id="PF01872"/>
    </source>
</evidence>
<accession>A0ABP3V8W5</accession>
<sequence length="219" mass="23172">MSKLIVSSIGVSIDSYSAGPNQSLDNPLGVGGLALMTWAFTTRTFQAMHGGNGGDTGPDEDFAARGFANIGAWILGRNMFGPVRGEWPDDEWKGWWGTNPPYHVPVFVLTHYPRESIEMEGGTSFHFVTDGIHAALERAKAAAGGKNVRVGGGVATIRQYLQAGLVDEMHLALGNALLGSGEALLAGIDLPALGFECTERVCSPHATHVVLTRRGPTAS</sequence>
<dbReference type="InterPro" id="IPR050765">
    <property type="entry name" value="Riboflavin_Biosynth_HTPR"/>
</dbReference>
<keyword evidence="3" id="KW-1185">Reference proteome</keyword>
<proteinExistence type="predicted"/>
<dbReference type="Gene3D" id="3.40.430.10">
    <property type="entry name" value="Dihydrofolate Reductase, subunit A"/>
    <property type="match status" value="1"/>
</dbReference>
<dbReference type="SUPFAM" id="SSF53597">
    <property type="entry name" value="Dihydrofolate reductase-like"/>
    <property type="match status" value="1"/>
</dbReference>
<dbReference type="PANTHER" id="PTHR38011:SF12">
    <property type="entry name" value="BIFUNCTIONAL DEAMINASE-REDUCTASE DOMAIN PROTEIN"/>
    <property type="match status" value="1"/>
</dbReference>
<evidence type="ECO:0000313" key="2">
    <source>
        <dbReference type="EMBL" id="GAA0752422.1"/>
    </source>
</evidence>
<dbReference type="Pfam" id="PF01872">
    <property type="entry name" value="RibD_C"/>
    <property type="match status" value="1"/>
</dbReference>